<sequence length="384" mass="43972">MIRGHVIELNPNNKQATYFAKACGIARLAYNWALAEWQRQYAQDKAYRDACHIIGINVDNSKLLKPSQGKLRKQLNAIKRDKYPFMLEVTKCAPQLAIMQLGDAYKRFFKGESKYPQFRKKGVNDRFSLSNDQFAVKGRQIRIPNLGWVHMREALRFDGKILSAKIFSRGGRWFVSIAVEISDIVNLAKKTGRQTGIDLGITDFITLSDGTKVKALKPLKAKLKKLKRLSRQLSRKQKGSNNRAKAKAKLSRLHLQISNIRKDALHKLTTGLVNEYDVIAIEDLNTKGMMQNRKLSRAISDLGFYEFKRQLVYKANQYGKTVKELDRWFPSSKTCSNCGHLLTKDELPLSVRRWQCPSCQQANDRDINASINILQHADKVLTHH</sequence>
<dbReference type="OrthoDB" id="5915636at2"/>
<dbReference type="Pfam" id="PF12323">
    <property type="entry name" value="HTH_OrfB_IS605"/>
    <property type="match status" value="1"/>
</dbReference>
<evidence type="ECO:0000256" key="2">
    <source>
        <dbReference type="ARBA" id="ARBA00011044"/>
    </source>
</evidence>
<dbReference type="PANTHER" id="PTHR30405:SF25">
    <property type="entry name" value="RNA-GUIDED DNA ENDONUCLEASE INSQ-RELATED"/>
    <property type="match status" value="1"/>
</dbReference>
<evidence type="ECO:0000256" key="3">
    <source>
        <dbReference type="ARBA" id="ARBA00022578"/>
    </source>
</evidence>
<dbReference type="InterPro" id="IPR021027">
    <property type="entry name" value="Transposase_put_HTH"/>
</dbReference>
<dbReference type="EMBL" id="FUGD01000064">
    <property type="protein sequence ID" value="SJM36849.1"/>
    <property type="molecule type" value="Genomic_DNA"/>
</dbReference>
<keyword evidence="6" id="KW-0238">DNA-binding</keyword>
<keyword evidence="7" id="KW-0233">DNA recombination</keyword>
<protein>
    <submittedName>
        <fullName evidence="11">Putative transposase</fullName>
    </submittedName>
</protein>
<proteinExistence type="inferred from homology"/>
<keyword evidence="5" id="KW-0862">Zinc</keyword>
<evidence type="ECO:0000313" key="12">
    <source>
        <dbReference type="Proteomes" id="UP000188169"/>
    </source>
</evidence>
<reference evidence="12" key="1">
    <citation type="submission" date="2017-02" db="EMBL/GenBank/DDBJ databases">
        <authorList>
            <person name="Mornico D."/>
        </authorList>
    </citation>
    <scope>NUCLEOTIDE SEQUENCE [LARGE SCALE GENOMIC DNA]</scope>
</reference>
<dbReference type="PANTHER" id="PTHR30405">
    <property type="entry name" value="TRANSPOSASE"/>
    <property type="match status" value="1"/>
</dbReference>
<organism evidence="11 12">
    <name type="scientific">Psychrobacter pasteurii</name>
    <dbReference type="NCBI Taxonomy" id="1945520"/>
    <lineage>
        <taxon>Bacteria</taxon>
        <taxon>Pseudomonadati</taxon>
        <taxon>Pseudomonadota</taxon>
        <taxon>Gammaproteobacteria</taxon>
        <taxon>Moraxellales</taxon>
        <taxon>Moraxellaceae</taxon>
        <taxon>Psychrobacter</taxon>
    </lineage>
</organism>
<evidence type="ECO:0000256" key="4">
    <source>
        <dbReference type="ARBA" id="ARBA00022723"/>
    </source>
</evidence>
<evidence type="ECO:0000256" key="6">
    <source>
        <dbReference type="ARBA" id="ARBA00023125"/>
    </source>
</evidence>
<dbReference type="Pfam" id="PF07282">
    <property type="entry name" value="Cas12f1-like_TNB"/>
    <property type="match status" value="1"/>
</dbReference>
<comment type="similarity">
    <text evidence="2">In the N-terminal section; belongs to the transposase 2 family.</text>
</comment>
<gene>
    <name evidence="11" type="ORF">A1019T_00816</name>
</gene>
<dbReference type="GO" id="GO:0003677">
    <property type="term" value="F:DNA binding"/>
    <property type="evidence" value="ECO:0007669"/>
    <property type="project" value="UniProtKB-KW"/>
</dbReference>
<evidence type="ECO:0000256" key="5">
    <source>
        <dbReference type="ARBA" id="ARBA00022833"/>
    </source>
</evidence>
<dbReference type="InterPro" id="IPR001959">
    <property type="entry name" value="Transposase"/>
</dbReference>
<evidence type="ECO:0000313" key="11">
    <source>
        <dbReference type="EMBL" id="SJM36849.1"/>
    </source>
</evidence>
<dbReference type="RefSeq" id="WP_077448233.1">
    <property type="nucleotide sequence ID" value="NZ_FUGD01000064.1"/>
</dbReference>
<dbReference type="Proteomes" id="UP000188169">
    <property type="component" value="Unassembled WGS sequence"/>
</dbReference>
<evidence type="ECO:0000259" key="10">
    <source>
        <dbReference type="Pfam" id="PF12323"/>
    </source>
</evidence>
<dbReference type="InterPro" id="IPR010095">
    <property type="entry name" value="Cas12f1-like_TNB"/>
</dbReference>
<feature type="domain" description="Cas12f1-like TNB" evidence="9">
    <location>
        <begin position="304"/>
        <end position="373"/>
    </location>
</feature>
<evidence type="ECO:0000256" key="7">
    <source>
        <dbReference type="ARBA" id="ARBA00023172"/>
    </source>
</evidence>
<accession>A0A1R4EEM8</accession>
<dbReference type="NCBIfam" id="TIGR01766">
    <property type="entry name" value="IS200/IS605 family accessory protein TnpB-like domain"/>
    <property type="match status" value="1"/>
</dbReference>
<evidence type="ECO:0000259" key="9">
    <source>
        <dbReference type="Pfam" id="PF07282"/>
    </source>
</evidence>
<keyword evidence="3" id="KW-0815">Transposition</keyword>
<dbReference type="GO" id="GO:0032196">
    <property type="term" value="P:transposition"/>
    <property type="evidence" value="ECO:0007669"/>
    <property type="project" value="UniProtKB-KW"/>
</dbReference>
<evidence type="ECO:0000256" key="1">
    <source>
        <dbReference type="ARBA" id="ARBA00008761"/>
    </source>
</evidence>
<dbReference type="Pfam" id="PF01385">
    <property type="entry name" value="OrfB_IS605"/>
    <property type="match status" value="1"/>
</dbReference>
<name>A0A1R4EEM8_9GAMM</name>
<feature type="domain" description="Probable transposase IS891/IS1136/IS1341" evidence="8">
    <location>
        <begin position="177"/>
        <end position="292"/>
    </location>
</feature>
<feature type="domain" description="Transposase putative helix-turn-helix" evidence="10">
    <location>
        <begin position="1"/>
        <end position="45"/>
    </location>
</feature>
<dbReference type="GO" id="GO:0046872">
    <property type="term" value="F:metal ion binding"/>
    <property type="evidence" value="ECO:0007669"/>
    <property type="project" value="UniProtKB-KW"/>
</dbReference>
<dbReference type="GO" id="GO:0006310">
    <property type="term" value="P:DNA recombination"/>
    <property type="evidence" value="ECO:0007669"/>
    <property type="project" value="UniProtKB-KW"/>
</dbReference>
<dbReference type="AlphaFoldDB" id="A0A1R4EEM8"/>
<keyword evidence="12" id="KW-1185">Reference proteome</keyword>
<evidence type="ECO:0000259" key="8">
    <source>
        <dbReference type="Pfam" id="PF01385"/>
    </source>
</evidence>
<comment type="similarity">
    <text evidence="1">In the C-terminal section; belongs to the transposase 35 family.</text>
</comment>
<dbReference type="InterPro" id="IPR051399">
    <property type="entry name" value="RNA-guided_DNA_endo/Transpos"/>
</dbReference>
<dbReference type="STRING" id="1945520.A1019T_00816"/>
<keyword evidence="4" id="KW-0479">Metal-binding</keyword>
<dbReference type="NCBIfam" id="NF040570">
    <property type="entry name" value="guided_TnpB"/>
    <property type="match status" value="1"/>
</dbReference>